<comment type="caution">
    <text evidence="2">The sequence shown here is derived from an EMBL/GenBank/DDBJ whole genome shotgun (WGS) entry which is preliminary data.</text>
</comment>
<gene>
    <name evidence="2" type="ORF">NS331_23490</name>
</gene>
<dbReference type="Proteomes" id="UP000072741">
    <property type="component" value="Unassembled WGS sequence"/>
</dbReference>
<dbReference type="RefSeq" id="WP_058644341.1">
    <property type="nucleotide sequence ID" value="NZ_LDSL01000185.1"/>
</dbReference>
<dbReference type="AlphaFoldDB" id="A0A147GLP4"/>
<feature type="domain" description="Carrier" evidence="1">
    <location>
        <begin position="3"/>
        <end position="80"/>
    </location>
</feature>
<dbReference type="EMBL" id="LDSL01000185">
    <property type="protein sequence ID" value="KTT14513.1"/>
    <property type="molecule type" value="Genomic_DNA"/>
</dbReference>
<dbReference type="InterPro" id="IPR009081">
    <property type="entry name" value="PP-bd_ACP"/>
</dbReference>
<proteinExistence type="predicted"/>
<dbReference type="InterPro" id="IPR036736">
    <property type="entry name" value="ACP-like_sf"/>
</dbReference>
<evidence type="ECO:0000259" key="1">
    <source>
        <dbReference type="PROSITE" id="PS50075"/>
    </source>
</evidence>
<organism evidence="2 3">
    <name type="scientific">Pseudacidovorax intermedius</name>
    <dbReference type="NCBI Taxonomy" id="433924"/>
    <lineage>
        <taxon>Bacteria</taxon>
        <taxon>Pseudomonadati</taxon>
        <taxon>Pseudomonadota</taxon>
        <taxon>Betaproteobacteria</taxon>
        <taxon>Burkholderiales</taxon>
        <taxon>Comamonadaceae</taxon>
        <taxon>Pseudacidovorax</taxon>
    </lineage>
</organism>
<evidence type="ECO:0000313" key="2">
    <source>
        <dbReference type="EMBL" id="KTT14513.1"/>
    </source>
</evidence>
<accession>A0A147GLP4</accession>
<name>A0A147GLP4_9BURK</name>
<dbReference type="Pfam" id="PF00550">
    <property type="entry name" value="PP-binding"/>
    <property type="match status" value="1"/>
</dbReference>
<keyword evidence="3" id="KW-1185">Reference proteome</keyword>
<sequence>MPSTTFQTIARIAEEEHRCDPALLKPEVPLADLGLDSLALMEFIFSVEDALKLRLPEERLDPREAGITLGDLCAAIDAHMAQQQGAGTASATPAHA</sequence>
<protein>
    <submittedName>
        <fullName evidence="2">Phosphopantetheine-binding protein</fullName>
    </submittedName>
</protein>
<dbReference type="OrthoDB" id="7063706at2"/>
<dbReference type="PROSITE" id="PS50075">
    <property type="entry name" value="CARRIER"/>
    <property type="match status" value="1"/>
</dbReference>
<dbReference type="Gene3D" id="1.10.1200.10">
    <property type="entry name" value="ACP-like"/>
    <property type="match status" value="1"/>
</dbReference>
<reference evidence="2 3" key="1">
    <citation type="journal article" date="2016" name="Front. Microbiol.">
        <title>Genomic Resource of Rice Seed Associated Bacteria.</title>
        <authorList>
            <person name="Midha S."/>
            <person name="Bansal K."/>
            <person name="Sharma S."/>
            <person name="Kumar N."/>
            <person name="Patil P.P."/>
            <person name="Chaudhry V."/>
            <person name="Patil P.B."/>
        </authorList>
    </citation>
    <scope>NUCLEOTIDE SEQUENCE [LARGE SCALE GENOMIC DNA]</scope>
    <source>
        <strain evidence="2 3">NS331</strain>
    </source>
</reference>
<evidence type="ECO:0000313" key="3">
    <source>
        <dbReference type="Proteomes" id="UP000072741"/>
    </source>
</evidence>
<dbReference type="PATRIC" id="fig|433924.3.peg.1910"/>
<dbReference type="SUPFAM" id="SSF47336">
    <property type="entry name" value="ACP-like"/>
    <property type="match status" value="1"/>
</dbReference>